<evidence type="ECO:0000256" key="1">
    <source>
        <dbReference type="ARBA" id="ARBA00004141"/>
    </source>
</evidence>
<keyword evidence="4 5" id="KW-0472">Membrane</keyword>
<evidence type="ECO:0000313" key="8">
    <source>
        <dbReference type="Proteomes" id="UP001176940"/>
    </source>
</evidence>
<reference evidence="7" key="1">
    <citation type="submission" date="2023-07" db="EMBL/GenBank/DDBJ databases">
        <authorList>
            <person name="Stuckert A."/>
        </authorList>
    </citation>
    <scope>NUCLEOTIDE SEQUENCE</scope>
</reference>
<feature type="non-terminal residue" evidence="7">
    <location>
        <position position="203"/>
    </location>
</feature>
<dbReference type="InterPro" id="IPR011500">
    <property type="entry name" value="GPCR_3_9-Cys_dom"/>
</dbReference>
<dbReference type="Pfam" id="PF07562">
    <property type="entry name" value="NCD3G"/>
    <property type="match status" value="1"/>
</dbReference>
<dbReference type="InterPro" id="IPR038550">
    <property type="entry name" value="GPCR_3_9-Cys_sf"/>
</dbReference>
<dbReference type="PROSITE" id="PS50259">
    <property type="entry name" value="G_PROTEIN_RECEP_F3_4"/>
    <property type="match status" value="1"/>
</dbReference>
<dbReference type="EMBL" id="CAUEEQ010078013">
    <property type="protein sequence ID" value="CAJ0967036.1"/>
    <property type="molecule type" value="Genomic_DNA"/>
</dbReference>
<dbReference type="InterPro" id="IPR017978">
    <property type="entry name" value="GPCR_3_C"/>
</dbReference>
<keyword evidence="8" id="KW-1185">Reference proteome</keyword>
<accession>A0ABN9MK01</accession>
<evidence type="ECO:0000256" key="4">
    <source>
        <dbReference type="ARBA" id="ARBA00023136"/>
    </source>
</evidence>
<keyword evidence="3 5" id="KW-1133">Transmembrane helix</keyword>
<comment type="subcellular location">
    <subcellularLocation>
        <location evidence="1">Membrane</location>
        <topology evidence="1">Multi-pass membrane protein</topology>
    </subcellularLocation>
</comment>
<evidence type="ECO:0000256" key="5">
    <source>
        <dbReference type="SAM" id="Phobius"/>
    </source>
</evidence>
<dbReference type="Gene3D" id="2.10.50.30">
    <property type="entry name" value="GPCR, family 3, nine cysteines domain"/>
    <property type="match status" value="1"/>
</dbReference>
<dbReference type="PANTHER" id="PTHR24061:SF435">
    <property type="entry name" value="TASTE RECEPTOR TYPE 1 MEMBER 3"/>
    <property type="match status" value="1"/>
</dbReference>
<feature type="transmembrane region" description="Helical" evidence="5">
    <location>
        <begin position="178"/>
        <end position="201"/>
    </location>
</feature>
<feature type="domain" description="G-protein coupled receptors family 3 profile" evidence="6">
    <location>
        <begin position="92"/>
        <end position="168"/>
    </location>
</feature>
<dbReference type="Pfam" id="PF00003">
    <property type="entry name" value="7tm_3"/>
    <property type="match status" value="1"/>
</dbReference>
<name>A0ABN9MK01_9NEOB</name>
<keyword evidence="2 5" id="KW-0812">Transmembrane</keyword>
<sequence>MFIYPQVVESTCSRQCSEGQVKVIKDFKSCCFECVTCPEGTYVNSTECTSCPAGQWSKSGSKSCEHPTYLYLSWRNYFVIALLGFMGLIMWLILTVTVILFQHRHTPLYMAAGGPQCYIILLGLLCMCASIFLYIGEPADWTCLVQQPILSLSFAIFLGPILVKSIQLLFCSLSYKSWFFWIIHSGSWIILVFTFLGQVLFCT</sequence>
<evidence type="ECO:0000259" key="6">
    <source>
        <dbReference type="PROSITE" id="PS50259"/>
    </source>
</evidence>
<evidence type="ECO:0000256" key="3">
    <source>
        <dbReference type="ARBA" id="ARBA00022989"/>
    </source>
</evidence>
<dbReference type="InterPro" id="IPR000068">
    <property type="entry name" value="GPCR_3_Ca_sens_rcpt-rel"/>
</dbReference>
<evidence type="ECO:0000313" key="7">
    <source>
        <dbReference type="EMBL" id="CAJ0967036.1"/>
    </source>
</evidence>
<gene>
    <name evidence="7" type="ORF">RIMI_LOCUS21916438</name>
</gene>
<feature type="transmembrane region" description="Helical" evidence="5">
    <location>
        <begin position="147"/>
        <end position="166"/>
    </location>
</feature>
<evidence type="ECO:0000256" key="2">
    <source>
        <dbReference type="ARBA" id="ARBA00022692"/>
    </source>
</evidence>
<protein>
    <recommendedName>
        <fullName evidence="6">G-protein coupled receptors family 3 profile domain-containing protein</fullName>
    </recommendedName>
</protein>
<feature type="transmembrane region" description="Helical" evidence="5">
    <location>
        <begin position="77"/>
        <end position="101"/>
    </location>
</feature>
<dbReference type="Proteomes" id="UP001176940">
    <property type="component" value="Unassembled WGS sequence"/>
</dbReference>
<proteinExistence type="predicted"/>
<comment type="caution">
    <text evidence="7">The sequence shown here is derived from an EMBL/GenBank/DDBJ whole genome shotgun (WGS) entry which is preliminary data.</text>
</comment>
<organism evidence="7 8">
    <name type="scientific">Ranitomeya imitator</name>
    <name type="common">mimic poison frog</name>
    <dbReference type="NCBI Taxonomy" id="111125"/>
    <lineage>
        <taxon>Eukaryota</taxon>
        <taxon>Metazoa</taxon>
        <taxon>Chordata</taxon>
        <taxon>Craniata</taxon>
        <taxon>Vertebrata</taxon>
        <taxon>Euteleostomi</taxon>
        <taxon>Amphibia</taxon>
        <taxon>Batrachia</taxon>
        <taxon>Anura</taxon>
        <taxon>Neobatrachia</taxon>
        <taxon>Hyloidea</taxon>
        <taxon>Dendrobatidae</taxon>
        <taxon>Dendrobatinae</taxon>
        <taxon>Ranitomeya</taxon>
    </lineage>
</organism>
<dbReference type="PANTHER" id="PTHR24061">
    <property type="entry name" value="CALCIUM-SENSING RECEPTOR-RELATED"/>
    <property type="match status" value="1"/>
</dbReference>
<feature type="transmembrane region" description="Helical" evidence="5">
    <location>
        <begin position="108"/>
        <end position="135"/>
    </location>
</feature>